<dbReference type="Proteomes" id="UP001314170">
    <property type="component" value="Unassembled WGS sequence"/>
</dbReference>
<protein>
    <submittedName>
        <fullName evidence="1">Uncharacterized protein</fullName>
    </submittedName>
</protein>
<dbReference type="AlphaFoldDB" id="A0AAV1R2J1"/>
<comment type="caution">
    <text evidence="1">The sequence shown here is derived from an EMBL/GenBank/DDBJ whole genome shotgun (WGS) entry which is preliminary data.</text>
</comment>
<proteinExistence type="predicted"/>
<gene>
    <name evidence="1" type="ORF">DCAF_LOCUS4322</name>
</gene>
<organism evidence="1 2">
    <name type="scientific">Dovyalis caffra</name>
    <dbReference type="NCBI Taxonomy" id="77055"/>
    <lineage>
        <taxon>Eukaryota</taxon>
        <taxon>Viridiplantae</taxon>
        <taxon>Streptophyta</taxon>
        <taxon>Embryophyta</taxon>
        <taxon>Tracheophyta</taxon>
        <taxon>Spermatophyta</taxon>
        <taxon>Magnoliopsida</taxon>
        <taxon>eudicotyledons</taxon>
        <taxon>Gunneridae</taxon>
        <taxon>Pentapetalae</taxon>
        <taxon>rosids</taxon>
        <taxon>fabids</taxon>
        <taxon>Malpighiales</taxon>
        <taxon>Salicaceae</taxon>
        <taxon>Flacourtieae</taxon>
        <taxon>Dovyalis</taxon>
    </lineage>
</organism>
<sequence length="99" mass="11665">MNEKLGLVYCYWLWGVTDGKVRMLRLWINQMLTYVNKAGRDHEYLVLDTETMKAEAFTMLQRALFKPALSRLSDHSLKRPKVLFKSKSWNDSSTQLTHI</sequence>
<reference evidence="1 2" key="1">
    <citation type="submission" date="2024-01" db="EMBL/GenBank/DDBJ databases">
        <authorList>
            <person name="Waweru B."/>
        </authorList>
    </citation>
    <scope>NUCLEOTIDE SEQUENCE [LARGE SCALE GENOMIC DNA]</scope>
</reference>
<keyword evidence="2" id="KW-1185">Reference proteome</keyword>
<evidence type="ECO:0000313" key="2">
    <source>
        <dbReference type="Proteomes" id="UP001314170"/>
    </source>
</evidence>
<evidence type="ECO:0000313" key="1">
    <source>
        <dbReference type="EMBL" id="CAK7326619.1"/>
    </source>
</evidence>
<accession>A0AAV1R2J1</accession>
<dbReference type="EMBL" id="CAWUPB010000851">
    <property type="protein sequence ID" value="CAK7326619.1"/>
    <property type="molecule type" value="Genomic_DNA"/>
</dbReference>
<name>A0AAV1R2J1_9ROSI</name>